<dbReference type="InterPro" id="IPR000477">
    <property type="entry name" value="RT_dom"/>
</dbReference>
<dbReference type="Gene3D" id="3.30.420.10">
    <property type="entry name" value="Ribonuclease H-like superfamily/Ribonuclease H"/>
    <property type="match status" value="1"/>
</dbReference>
<dbReference type="PANTHER" id="PTHR33116:SF86">
    <property type="entry name" value="REVERSE TRANSCRIPTASE DOMAIN-CONTAINING PROTEIN"/>
    <property type="match status" value="1"/>
</dbReference>
<reference evidence="2 3" key="2">
    <citation type="journal article" date="2017" name="Front. Plant Sci.">
        <title>Gene Classification and Mining of Molecular Markers Useful in Red Clover (Trifolium pratense) Breeding.</title>
        <authorList>
            <person name="Istvanek J."/>
            <person name="Dluhosova J."/>
            <person name="Dluhos P."/>
            <person name="Patkova L."/>
            <person name="Nedelnik J."/>
            <person name="Repkova J."/>
        </authorList>
    </citation>
    <scope>NUCLEOTIDE SEQUENCE [LARGE SCALE GENOMIC DNA]</scope>
    <source>
        <strain evidence="3">cv. Tatra</strain>
        <tissue evidence="2">Young leaves</tissue>
    </source>
</reference>
<dbReference type="InterPro" id="IPR002156">
    <property type="entry name" value="RNaseH_domain"/>
</dbReference>
<dbReference type="GO" id="GO:0004523">
    <property type="term" value="F:RNA-DNA hybrid ribonuclease activity"/>
    <property type="evidence" value="ECO:0007669"/>
    <property type="project" value="InterPro"/>
</dbReference>
<reference evidence="2 3" key="1">
    <citation type="journal article" date="2014" name="Am. J. Bot.">
        <title>Genome assembly and annotation for red clover (Trifolium pratense; Fabaceae).</title>
        <authorList>
            <person name="Istvanek J."/>
            <person name="Jaros M."/>
            <person name="Krenek A."/>
            <person name="Repkova J."/>
        </authorList>
    </citation>
    <scope>NUCLEOTIDE SEQUENCE [LARGE SCALE GENOMIC DNA]</scope>
    <source>
        <strain evidence="3">cv. Tatra</strain>
        <tissue evidence="2">Young leaves</tissue>
    </source>
</reference>
<dbReference type="InterPro" id="IPR043502">
    <property type="entry name" value="DNA/RNA_pol_sf"/>
</dbReference>
<dbReference type="STRING" id="57577.A0A2K3PG93"/>
<dbReference type="CDD" id="cd01650">
    <property type="entry name" value="RT_nLTR_like"/>
    <property type="match status" value="1"/>
</dbReference>
<dbReference type="Proteomes" id="UP000236291">
    <property type="component" value="Unassembled WGS sequence"/>
</dbReference>
<proteinExistence type="predicted"/>
<feature type="domain" description="Reverse transcriptase" evidence="1">
    <location>
        <begin position="307"/>
        <end position="589"/>
    </location>
</feature>
<dbReference type="Pfam" id="PF00078">
    <property type="entry name" value="RVT_1"/>
    <property type="match status" value="1"/>
</dbReference>
<dbReference type="SUPFAM" id="SSF56672">
    <property type="entry name" value="DNA/RNA polymerases"/>
    <property type="match status" value="1"/>
</dbReference>
<dbReference type="PROSITE" id="PS50878">
    <property type="entry name" value="RT_POL"/>
    <property type="match status" value="1"/>
</dbReference>
<dbReference type="InterPro" id="IPR012337">
    <property type="entry name" value="RNaseH-like_sf"/>
</dbReference>
<protein>
    <submittedName>
        <fullName evidence="2">Ribonuclease H</fullName>
    </submittedName>
</protein>
<dbReference type="Pfam" id="PF13966">
    <property type="entry name" value="zf-RVT"/>
    <property type="match status" value="1"/>
</dbReference>
<evidence type="ECO:0000259" key="1">
    <source>
        <dbReference type="PROSITE" id="PS50878"/>
    </source>
</evidence>
<evidence type="ECO:0000313" key="2">
    <source>
        <dbReference type="EMBL" id="PNY14301.1"/>
    </source>
</evidence>
<dbReference type="InterPro" id="IPR026960">
    <property type="entry name" value="RVT-Znf"/>
</dbReference>
<dbReference type="AlphaFoldDB" id="A0A2K3PG93"/>
<dbReference type="InterPro" id="IPR044730">
    <property type="entry name" value="RNase_H-like_dom_plant"/>
</dbReference>
<accession>A0A2K3PG93</accession>
<gene>
    <name evidence="2" type="ORF">L195_g010979</name>
</gene>
<dbReference type="ExpressionAtlas" id="A0A2K3PG93">
    <property type="expression patterns" value="baseline"/>
</dbReference>
<dbReference type="EMBL" id="ASHM01006743">
    <property type="protein sequence ID" value="PNY14301.1"/>
    <property type="molecule type" value="Genomic_DNA"/>
</dbReference>
<sequence>MGGNVRRYPFTWSNGRENGENIQCRLDRALGNEGLINRFSPIKVSHLPRFRSDHAVLLIQLEAPQQVGRRRKKRLFRFEESWTKESSCEDAIRTCWSNSALTCTKKLDSLQSIGVCFGEHNLGKIKKDIINLEKLLQDQSLWSKEGADIMRYKELERQHEDLLKTQETMWRQRSRAVWLKDGDKNTRFFHNKASQRNKVNYIRKIKDEAGTWWKRDDQIEKIFLNYFGGLFASSNPFDAEETCEVVKGKLSAEHKIWCDMPFTNDDVKEAIHQMHPLKAPGPDGIPALFYQKYWHIVGGDIQQMVLNILNHNGQPHEINKTFLVLIPKGKNPCSPKDFRPISLCNVVMKIVTKVIANRLKYTLPDVVDIEQSAFVQGRLISDNALIAMECFHWLKKKKQGKKGMMALKLDMSKAYDRIEWSFVNHVLTSMGYSQKFVELIMRCITSVSYQILINGQPSTTFFPERGLRQGDPLSPYLFILCADVLSGLLHKASVSKKLHGIKVARSAPQLSHLFFADDSLLFSRANSDEAHTIMKILKTYQNASGQVVNLDKSEASFSRNVPSIDKNSICNMMGVKAVEAQSRYLGFPIPFGRSKKVIFSFVMDRIWKKVKGWKERCLSRAGKETLIKAVAQAIPNYILSCYKMPLGCCKDIDAMLAKFWWGSNDDKRKIHWMSWKRLSKPKNTGGMGFRGMEDFNKALLGKHCWRLVGGECSLLEKVLRSRYYPKGDFMTASEGYQPSFAWRSIISAREVINLGERWCVGNGQNVRIWKDRWMVDRNLLRSRTPSCDLDEDSKVSALIDHDTRQWNRTLVFNCFDEAEAKKIVSIPLSCRLPLDNRIWHWEKNGAYSVRSAYHLLCDEKRKLEPGPSIVREEKIWKEIWKAPLPNKIKNFLWRLVKDILPTRENLAKKGINLDLSCPLCHHVLESSNHLFMHCNIMRLTLFASNLGSHIPHSVDLSVWILSWLTCKDMIGTQLFCVLLWKFWYGRNQVIFKDAVFDPILLAADAIEYVHEFNEANPRRCNQVVLQHISAPRLDDSNMQLMFTDAGCFNNGYTGWGLVLRNVDGTTSFSACKRENIEVEPALAEALGVRWALEFALAQHLDNIIILSDAANVVNCIAKRTVLASIELIAQDCRDLLCNFSNVSIKFVSRVSNVDAHNVASLAKFVGSRTWIGNAPPVSIFNSAVPSFHGYFQALVE</sequence>
<dbReference type="Pfam" id="PF13456">
    <property type="entry name" value="RVT_3"/>
    <property type="match status" value="1"/>
</dbReference>
<organism evidence="2 3">
    <name type="scientific">Trifolium pratense</name>
    <name type="common">Red clover</name>
    <dbReference type="NCBI Taxonomy" id="57577"/>
    <lineage>
        <taxon>Eukaryota</taxon>
        <taxon>Viridiplantae</taxon>
        <taxon>Streptophyta</taxon>
        <taxon>Embryophyta</taxon>
        <taxon>Tracheophyta</taxon>
        <taxon>Spermatophyta</taxon>
        <taxon>Magnoliopsida</taxon>
        <taxon>eudicotyledons</taxon>
        <taxon>Gunneridae</taxon>
        <taxon>Pentapetalae</taxon>
        <taxon>rosids</taxon>
        <taxon>fabids</taxon>
        <taxon>Fabales</taxon>
        <taxon>Fabaceae</taxon>
        <taxon>Papilionoideae</taxon>
        <taxon>50 kb inversion clade</taxon>
        <taxon>NPAAA clade</taxon>
        <taxon>Hologalegina</taxon>
        <taxon>IRL clade</taxon>
        <taxon>Trifolieae</taxon>
        <taxon>Trifolium</taxon>
    </lineage>
</organism>
<dbReference type="CDD" id="cd06222">
    <property type="entry name" value="RNase_H_like"/>
    <property type="match status" value="1"/>
</dbReference>
<dbReference type="PANTHER" id="PTHR33116">
    <property type="entry name" value="REVERSE TRANSCRIPTASE ZINC-BINDING DOMAIN-CONTAINING PROTEIN-RELATED-RELATED"/>
    <property type="match status" value="1"/>
</dbReference>
<evidence type="ECO:0000313" key="3">
    <source>
        <dbReference type="Proteomes" id="UP000236291"/>
    </source>
</evidence>
<comment type="caution">
    <text evidence="2">The sequence shown here is derived from an EMBL/GenBank/DDBJ whole genome shotgun (WGS) entry which is preliminary data.</text>
</comment>
<dbReference type="SUPFAM" id="SSF53098">
    <property type="entry name" value="Ribonuclease H-like"/>
    <property type="match status" value="1"/>
</dbReference>
<dbReference type="GO" id="GO:0003676">
    <property type="term" value="F:nucleic acid binding"/>
    <property type="evidence" value="ECO:0007669"/>
    <property type="project" value="InterPro"/>
</dbReference>
<dbReference type="InterPro" id="IPR036397">
    <property type="entry name" value="RNaseH_sf"/>
</dbReference>
<name>A0A2K3PG93_TRIPR</name>